<evidence type="ECO:0000313" key="1">
    <source>
        <dbReference type="EMBL" id="KAG5592400.1"/>
    </source>
</evidence>
<name>A0A9J5XYT9_SOLCO</name>
<reference evidence="1 2" key="1">
    <citation type="submission" date="2020-09" db="EMBL/GenBank/DDBJ databases">
        <title>De no assembly of potato wild relative species, Solanum commersonii.</title>
        <authorList>
            <person name="Cho K."/>
        </authorList>
    </citation>
    <scope>NUCLEOTIDE SEQUENCE [LARGE SCALE GENOMIC DNA]</scope>
    <source>
        <strain evidence="1">LZ3.2</strain>
        <tissue evidence="1">Leaf</tissue>
    </source>
</reference>
<accession>A0A9J5XYT9</accession>
<gene>
    <name evidence="1" type="ORF">H5410_042914</name>
</gene>
<proteinExistence type="predicted"/>
<protein>
    <submittedName>
        <fullName evidence="1">Uncharacterized protein</fullName>
    </submittedName>
</protein>
<dbReference type="AlphaFoldDB" id="A0A9J5XYT9"/>
<sequence length="157" mass="18025">MQIDIYYSKLVGKEGGTKVKIWKLSEFGEWLFCQLSQDTIPILDQSLKEGKINYAWLHQCGCEGITEGINTSGGCVYWSTSNYWRTLLSKQVRKHRHELNNSTIIRFNAKSNELDAFPAPEFIGEREFFLLSSLNGHLSLFGGNKKNRIEHLDHGTR</sequence>
<evidence type="ECO:0000313" key="2">
    <source>
        <dbReference type="Proteomes" id="UP000824120"/>
    </source>
</evidence>
<comment type="caution">
    <text evidence="1">The sequence shown here is derived from an EMBL/GenBank/DDBJ whole genome shotgun (WGS) entry which is preliminary data.</text>
</comment>
<dbReference type="Proteomes" id="UP000824120">
    <property type="component" value="Chromosome 8"/>
</dbReference>
<organism evidence="1 2">
    <name type="scientific">Solanum commersonii</name>
    <name type="common">Commerson's wild potato</name>
    <name type="synonym">Commerson's nightshade</name>
    <dbReference type="NCBI Taxonomy" id="4109"/>
    <lineage>
        <taxon>Eukaryota</taxon>
        <taxon>Viridiplantae</taxon>
        <taxon>Streptophyta</taxon>
        <taxon>Embryophyta</taxon>
        <taxon>Tracheophyta</taxon>
        <taxon>Spermatophyta</taxon>
        <taxon>Magnoliopsida</taxon>
        <taxon>eudicotyledons</taxon>
        <taxon>Gunneridae</taxon>
        <taxon>Pentapetalae</taxon>
        <taxon>asterids</taxon>
        <taxon>lamiids</taxon>
        <taxon>Solanales</taxon>
        <taxon>Solanaceae</taxon>
        <taxon>Solanoideae</taxon>
        <taxon>Solaneae</taxon>
        <taxon>Solanum</taxon>
    </lineage>
</organism>
<keyword evidence="2" id="KW-1185">Reference proteome</keyword>
<dbReference type="EMBL" id="JACXVP010000008">
    <property type="protein sequence ID" value="KAG5592400.1"/>
    <property type="molecule type" value="Genomic_DNA"/>
</dbReference>